<accession>A0ABS8C1S2</accession>
<organism evidence="2 3">
    <name type="scientific">Alishewanella maricola</name>
    <dbReference type="NCBI Taxonomy" id="2795740"/>
    <lineage>
        <taxon>Bacteria</taxon>
        <taxon>Pseudomonadati</taxon>
        <taxon>Pseudomonadota</taxon>
        <taxon>Gammaproteobacteria</taxon>
        <taxon>Alteromonadales</taxon>
        <taxon>Alteromonadaceae</taxon>
        <taxon>Alishewanella</taxon>
    </lineage>
</organism>
<feature type="domain" description="Transglutaminase-like" evidence="1">
    <location>
        <begin position="179"/>
        <end position="249"/>
    </location>
</feature>
<comment type="caution">
    <text evidence="2">The sequence shown here is derived from an EMBL/GenBank/DDBJ whole genome shotgun (WGS) entry which is preliminary data.</text>
</comment>
<dbReference type="SMART" id="SM00460">
    <property type="entry name" value="TGc"/>
    <property type="match status" value="1"/>
</dbReference>
<sequence>MNYQLKHLTEYQYEHAVANSYNLACLMPRQLPYQHVSQASVRLTPDLGHISQYQDYFGNTRHLIHLQPPHQQLKVCSEALVEVLPRHNSALLDSGSGVDIPQLKHYLNSNLTAAAMQAKLFCQASKLAPFLTETAALLPPLRAPKQTLLQLVECLNQYIFEHFIYTPGFTTVVTPLTEVLQHRRGVCQDFAQLAISCLRANGIPCRYVSGYLETQPPPGQARLQGADASHAWFAVFDPELGWIDFDPTNNVLPCQQHLTLAFGRDYADVVPLKGVVQGSGAHQLQVAVDVIPC</sequence>
<reference evidence="2 3" key="1">
    <citation type="submission" date="2021-10" db="EMBL/GenBank/DDBJ databases">
        <title>Alishewanella koreense sp. nov. isolated from seawater of southwestern coast in South Korea and the proposal for the reclassification of Rheinheimera perlucida and Rheinheimera tuosuensis as Arsukibacterium perlucida and Arsukibacterium tuosuensis.</title>
        <authorList>
            <person name="Kim K.H."/>
            <person name="Ruan W."/>
            <person name="Kim K.R."/>
            <person name="Baek J.H."/>
            <person name="Jeon C.O."/>
        </authorList>
    </citation>
    <scope>NUCLEOTIDE SEQUENCE [LARGE SCALE GENOMIC DNA]</scope>
    <source>
        <strain evidence="2 3">16-MA</strain>
    </source>
</reference>
<dbReference type="SUPFAM" id="SSF54001">
    <property type="entry name" value="Cysteine proteinases"/>
    <property type="match status" value="1"/>
</dbReference>
<proteinExistence type="predicted"/>
<dbReference type="PANTHER" id="PTHR33490">
    <property type="entry name" value="BLR5614 PROTEIN-RELATED"/>
    <property type="match status" value="1"/>
</dbReference>
<name>A0ABS8C1S2_9ALTE</name>
<dbReference type="Gene3D" id="3.10.620.30">
    <property type="match status" value="1"/>
</dbReference>
<dbReference type="Pfam" id="PF01841">
    <property type="entry name" value="Transglut_core"/>
    <property type="match status" value="1"/>
</dbReference>
<evidence type="ECO:0000313" key="3">
    <source>
        <dbReference type="Proteomes" id="UP000633814"/>
    </source>
</evidence>
<dbReference type="Pfam" id="PF08379">
    <property type="entry name" value="Bact_transglu_N"/>
    <property type="match status" value="1"/>
</dbReference>
<dbReference type="RefSeq" id="WP_226750044.1">
    <property type="nucleotide sequence ID" value="NZ_JAEINI020000002.1"/>
</dbReference>
<dbReference type="Proteomes" id="UP000633814">
    <property type="component" value="Unassembled WGS sequence"/>
</dbReference>
<evidence type="ECO:0000313" key="2">
    <source>
        <dbReference type="EMBL" id="MCB5225950.1"/>
    </source>
</evidence>
<dbReference type="InterPro" id="IPR013589">
    <property type="entry name" value="Bac_transglu_N"/>
</dbReference>
<dbReference type="InterPro" id="IPR038765">
    <property type="entry name" value="Papain-like_cys_pep_sf"/>
</dbReference>
<protein>
    <submittedName>
        <fullName evidence="2">Transglutaminase family protein</fullName>
    </submittedName>
</protein>
<dbReference type="InterPro" id="IPR002931">
    <property type="entry name" value="Transglutaminase-like"/>
</dbReference>
<dbReference type="EMBL" id="JAEINI020000002">
    <property type="protein sequence ID" value="MCB5225950.1"/>
    <property type="molecule type" value="Genomic_DNA"/>
</dbReference>
<evidence type="ECO:0000259" key="1">
    <source>
        <dbReference type="SMART" id="SM00460"/>
    </source>
</evidence>
<gene>
    <name evidence="2" type="ORF">JAO78_003890</name>
</gene>
<dbReference type="PANTHER" id="PTHR33490:SF7">
    <property type="entry name" value="BLR2979 PROTEIN"/>
    <property type="match status" value="1"/>
</dbReference>
<keyword evidence="3" id="KW-1185">Reference proteome</keyword>